<name>A0A2D0N2L9_FLAN2</name>
<keyword evidence="2" id="KW-0732">Signal</keyword>
<dbReference type="RefSeq" id="WP_099154263.1">
    <property type="nucleotide sequence ID" value="NZ_PDUD01000041.1"/>
</dbReference>
<evidence type="ECO:0000313" key="4">
    <source>
        <dbReference type="EMBL" id="PHN02379.1"/>
    </source>
</evidence>
<gene>
    <name evidence="4" type="ORF">CRP01_32565</name>
</gene>
<dbReference type="InterPro" id="IPR052940">
    <property type="entry name" value="Carb_Esterase_6"/>
</dbReference>
<keyword evidence="1" id="KW-0378">Hydrolase</keyword>
<dbReference type="SUPFAM" id="SSF52266">
    <property type="entry name" value="SGNH hydrolase"/>
    <property type="match status" value="1"/>
</dbReference>
<dbReference type="AlphaFoldDB" id="A0A2D0N2L9"/>
<dbReference type="Gene3D" id="3.40.50.1110">
    <property type="entry name" value="SGNH hydrolase"/>
    <property type="match status" value="1"/>
</dbReference>
<evidence type="ECO:0000256" key="2">
    <source>
        <dbReference type="SAM" id="SignalP"/>
    </source>
</evidence>
<feature type="chain" id="PRO_5011999762" description="Sialate O-acetylesterase domain-containing protein" evidence="2">
    <location>
        <begin position="22"/>
        <end position="592"/>
    </location>
</feature>
<evidence type="ECO:0000259" key="3">
    <source>
        <dbReference type="Pfam" id="PF03629"/>
    </source>
</evidence>
<keyword evidence="5" id="KW-1185">Reference proteome</keyword>
<dbReference type="OrthoDB" id="9794572at2"/>
<protein>
    <recommendedName>
        <fullName evidence="3">Sialate O-acetylesterase domain-containing protein</fullName>
    </recommendedName>
</protein>
<dbReference type="Gene3D" id="2.115.10.20">
    <property type="entry name" value="Glycosyl hydrolase domain, family 43"/>
    <property type="match status" value="1"/>
</dbReference>
<feature type="signal peptide" evidence="2">
    <location>
        <begin position="1"/>
        <end position="21"/>
    </location>
</feature>
<comment type="caution">
    <text evidence="4">The sequence shown here is derived from an EMBL/GenBank/DDBJ whole genome shotgun (WGS) entry which is preliminary data.</text>
</comment>
<dbReference type="InterPro" id="IPR023296">
    <property type="entry name" value="Glyco_hydro_beta-prop_sf"/>
</dbReference>
<proteinExistence type="predicted"/>
<dbReference type="PANTHER" id="PTHR31988:SF19">
    <property type="entry name" value="9-O-ACETYL-N-ACETYLNEURAMINIC ACID DEACETYLASE-RELATED"/>
    <property type="match status" value="1"/>
</dbReference>
<dbReference type="CDD" id="cd08994">
    <property type="entry name" value="GH43_62_32_68_117_130-like"/>
    <property type="match status" value="1"/>
</dbReference>
<dbReference type="EMBL" id="PDUD01000041">
    <property type="protein sequence ID" value="PHN02379.1"/>
    <property type="molecule type" value="Genomic_DNA"/>
</dbReference>
<dbReference type="PANTHER" id="PTHR31988">
    <property type="entry name" value="ESTERASE, PUTATIVE (DUF303)-RELATED"/>
    <property type="match status" value="1"/>
</dbReference>
<dbReference type="InterPro" id="IPR005181">
    <property type="entry name" value="SASA"/>
</dbReference>
<accession>A0A2D0N2L9</accession>
<evidence type="ECO:0000256" key="1">
    <source>
        <dbReference type="ARBA" id="ARBA00022801"/>
    </source>
</evidence>
<dbReference type="InterPro" id="IPR036514">
    <property type="entry name" value="SGNH_hydro_sf"/>
</dbReference>
<feature type="domain" description="Sialate O-acetylesterase" evidence="3">
    <location>
        <begin position="23"/>
        <end position="258"/>
    </location>
</feature>
<dbReference type="GO" id="GO:0016788">
    <property type="term" value="F:hydrolase activity, acting on ester bonds"/>
    <property type="evidence" value="ECO:0007669"/>
    <property type="project" value="UniProtKB-ARBA"/>
</dbReference>
<evidence type="ECO:0000313" key="5">
    <source>
        <dbReference type="Proteomes" id="UP000223913"/>
    </source>
</evidence>
<dbReference type="Proteomes" id="UP000223913">
    <property type="component" value="Unassembled WGS sequence"/>
</dbReference>
<dbReference type="SUPFAM" id="SSF75005">
    <property type="entry name" value="Arabinanase/levansucrase/invertase"/>
    <property type="match status" value="2"/>
</dbReference>
<dbReference type="Pfam" id="PF03629">
    <property type="entry name" value="SASA"/>
    <property type="match status" value="1"/>
</dbReference>
<organism evidence="4 5">
    <name type="scientific">Flavilitoribacter nigricans (strain ATCC 23147 / DSM 23189 / NBRC 102662 / NCIMB 1420 / SS-2)</name>
    <name type="common">Lewinella nigricans</name>
    <dbReference type="NCBI Taxonomy" id="1122177"/>
    <lineage>
        <taxon>Bacteria</taxon>
        <taxon>Pseudomonadati</taxon>
        <taxon>Bacteroidota</taxon>
        <taxon>Saprospiria</taxon>
        <taxon>Saprospirales</taxon>
        <taxon>Lewinellaceae</taxon>
        <taxon>Flavilitoribacter</taxon>
    </lineage>
</organism>
<sequence length="592" mass="65054">MKQTIPLLICLLLSLSSDAQEAVDLFIWAGQSNAQGWTGDAAAYPVDDTTLDQSILLNWTFFGQTSSAGEWVPMQAQAGRYPAGHFGPEVSFSRELKRAGYHPAIFKYCLGATGLARDWKAPGAGGIYDHMVEDLQTAIAALKQKGYRVQVRGFIWIQGESDAGDEAAANAYGSNLQKMIDHLRTQVLHRQDLKILLGVDEQHAFVQQRPVVVEAQKNLANQDPNIIYTSMYGLPKADATHLTPAGLVGHGKRIFSAFRIVNGDTREASSSTTFADQWEFRGIAVEEAGYNIWGSSPILGDDGKVHLFVARWPCELKVDPGWRTHSEIAHYIGDSPEGPFVFSDVAIGGEIGGVKGNAPHNPAIHKVDGGYALFYIANDGIQGHPANQYICLAVSESLDGPWKKAGEDGVILRPPSNPDYWNHAAGNGVNNPAFLQHPDGGFFLYFKSEKARMGLAVAENLEGPYVQLPFPVTANDRNIEDGYAFMYNGKFALLTTDNHGMIESGGGILWTSEDGIRFDHYEKGFHRINAYTELEMNSVAVHYGPQDREYAKLERPQLLLKDGKPWYLYAPSGSNIYGGDCTVSYVLRYKGE</sequence>
<reference evidence="4 5" key="1">
    <citation type="submission" date="2017-10" db="EMBL/GenBank/DDBJ databases">
        <title>The draft genome sequence of Lewinella nigricans NBRC 102662.</title>
        <authorList>
            <person name="Wang K."/>
        </authorList>
    </citation>
    <scope>NUCLEOTIDE SEQUENCE [LARGE SCALE GENOMIC DNA]</scope>
    <source>
        <strain evidence="4 5">NBRC 102662</strain>
    </source>
</reference>